<feature type="region of interest" description="Disordered" evidence="6">
    <location>
        <begin position="1113"/>
        <end position="1271"/>
    </location>
</feature>
<dbReference type="EMBL" id="LT554888">
    <property type="protein sequence ID" value="SAM08141.1"/>
    <property type="molecule type" value="Genomic_DNA"/>
</dbReference>
<dbReference type="OrthoDB" id="2141925at2759"/>
<dbReference type="SMART" id="SM01041">
    <property type="entry name" value="BRO1"/>
    <property type="match status" value="1"/>
</dbReference>
<feature type="domain" description="BRO1" evidence="7">
    <location>
        <begin position="7"/>
        <end position="460"/>
    </location>
</feature>
<sequence length="1271" mass="142351">MTQAQIPFLYAPFKRTDDIDWIRPLKRYISQVYQQDPEHYNEETYTIHRLRQDIRGAGKDLTGRDLLYRYFGQLELLDLRFPVDEKHIKVLFTWYDAFNGQCTSQYSLAFEKASIIFNIATTLSAIAASQNRAEPDGRKRAFNFFQVSAGMYQYINDNFLHAPSQDLHKDTVKLLMELMLAQAQECFLENSLREKKKDGLVAKLTSHTAWVYGNLVDQIGDAISRGVGIAKTWLLLCQCKQKYYQALAQLHRAAACLAESHYGEQVARLQWAERLAKEGQKLALQLPQQSSQQHQQQHHHQPSQWNNAAAAFMGLSSSSSSNAGGNGDSLQGSSSGNSAIGGPSSPFPHDGGSCLNDLCIALAALCSEKFLMAERDNDMIYHDQVPQESILVPIDRLKAVKAVPISDLYGAVDAGKVIGPDIFARLIPLSVHESASLYSEEKASLIRRELDRCNFAKAEMNASLDYMKLPGALDKFKKSSMTGSPWNPSSSSLTTPLWDRFSSPPTDVKKWATDIQSSETNSGGHGSSDTLQSMLDSISSLAGKNKSKLDQISLELDTEMGACESMRVKYGDDWTQVPSGTLSKDYRLDVRNHRDTLTNALLSDTQVTQKLDSISKDIAILKQGSSSQALESLFADAMTHLLTESPSSMTSKDTTASATAAAAVMDLNIDVGLGTNSMQQKLKRVESTLEKLYTLQKDRDNTLEDLKEKTMKDDIAQLLILNKKNSNVERQIFNAQLEKYQSHQQRITATIHHQQQVLQELGTAFKALMEMDEAQKLQSQWDGAERQYSALVKRLSSAYNGYNEVKDALRNGIKFYTQLSEVVDSLLENVEAFVSERKDERNTLIDTIEQTRSSREQQLLKDRLEQYESHQHTQQEPENLQQSQQLSQQYLTTTMTATTDPIGDSEESIRDQLEQKMKDLSITSPVTCAESYSCAPSSVTPTSPYNLANKSHTQSLPAPYHMQLPSSQQQQHQSPPPPVAPVNYQGNMTTLPSPHQRQTSYDQYYQPLSGLSPYSPTPSSTPNQVNANVMPSLPQDHHQQQQYQQQHPHHHQHSNSLPHNSHHHPYQPQLQHQQPQKPMLPPKPQEVQGAMLPLTSTPLPTSATTMHTTMSIPQQQTQHQPYQPSMYGLQPQMTLQPHPLPQSGPPPANNTSYQAPVSIPSMMMQPSHPYTQQQYQHPIQQQQQPSYISSAPPTAYPSPGNGGNYMNQQQPQQGYQAQPTYTMANGTFGDQITPPPPPPQQQQQVPPQQQQYWPPLEPQPYGANNQPSLLD</sequence>
<feature type="compositionally biased region" description="Polar residues" evidence="6">
    <location>
        <begin position="934"/>
        <end position="956"/>
    </location>
</feature>
<feature type="region of interest" description="Disordered" evidence="6">
    <location>
        <begin position="317"/>
        <end position="344"/>
    </location>
</feature>
<dbReference type="STRING" id="4829.A0A163MSA0"/>
<feature type="region of interest" description="Disordered" evidence="6">
    <location>
        <begin position="932"/>
        <end position="1087"/>
    </location>
</feature>
<feature type="compositionally biased region" description="Low complexity" evidence="6">
    <location>
        <begin position="1241"/>
        <end position="1254"/>
    </location>
</feature>
<dbReference type="GO" id="GO:0005768">
    <property type="term" value="C:endosome"/>
    <property type="evidence" value="ECO:0007669"/>
    <property type="project" value="UniProtKB-SubCell"/>
</dbReference>
<evidence type="ECO:0000259" key="7">
    <source>
        <dbReference type="PROSITE" id="PS51180"/>
    </source>
</evidence>
<name>A0A163MSA0_ABSGL</name>
<organism evidence="8">
    <name type="scientific">Absidia glauca</name>
    <name type="common">Pin mould</name>
    <dbReference type="NCBI Taxonomy" id="4829"/>
    <lineage>
        <taxon>Eukaryota</taxon>
        <taxon>Fungi</taxon>
        <taxon>Fungi incertae sedis</taxon>
        <taxon>Mucoromycota</taxon>
        <taxon>Mucoromycotina</taxon>
        <taxon>Mucoromycetes</taxon>
        <taxon>Mucorales</taxon>
        <taxon>Cunninghamellaceae</taxon>
        <taxon>Absidia</taxon>
    </lineage>
</organism>
<evidence type="ECO:0000313" key="9">
    <source>
        <dbReference type="Proteomes" id="UP000078561"/>
    </source>
</evidence>
<dbReference type="InParanoid" id="A0A163MSA0"/>
<dbReference type="Gene3D" id="1.20.120.560">
    <property type="entry name" value="alix/aip1 in complex with the ypdl late domain"/>
    <property type="match status" value="2"/>
</dbReference>
<feature type="compositionally biased region" description="Low complexity" evidence="6">
    <location>
        <begin position="1113"/>
        <end position="1124"/>
    </location>
</feature>
<evidence type="ECO:0000256" key="1">
    <source>
        <dbReference type="ARBA" id="ARBA00004177"/>
    </source>
</evidence>
<dbReference type="Gene3D" id="1.20.140.50">
    <property type="entry name" value="alix/aip1 like domains"/>
    <property type="match status" value="1"/>
</dbReference>
<feature type="compositionally biased region" description="Polar residues" evidence="6">
    <location>
        <begin position="984"/>
        <end position="1003"/>
    </location>
</feature>
<feature type="compositionally biased region" description="Low complexity" evidence="6">
    <location>
        <begin position="1066"/>
        <end position="1077"/>
    </location>
</feature>
<dbReference type="GO" id="GO:0043328">
    <property type="term" value="P:protein transport to vacuole involved in ubiquitin-dependent protein catabolic process via the multivesicular body sorting pathway"/>
    <property type="evidence" value="ECO:0007669"/>
    <property type="project" value="TreeGrafter"/>
</dbReference>
<feature type="compositionally biased region" description="Low complexity" evidence="6">
    <location>
        <begin position="284"/>
        <end position="295"/>
    </location>
</feature>
<dbReference type="Proteomes" id="UP000078561">
    <property type="component" value="Unassembled WGS sequence"/>
</dbReference>
<proteinExistence type="predicted"/>
<evidence type="ECO:0000256" key="4">
    <source>
        <dbReference type="ARBA" id="ARBA00022753"/>
    </source>
</evidence>
<dbReference type="Gene3D" id="1.25.40.280">
    <property type="entry name" value="alix/aip1 like domains"/>
    <property type="match status" value="1"/>
</dbReference>
<keyword evidence="4" id="KW-0967">Endosome</keyword>
<evidence type="ECO:0000313" key="8">
    <source>
        <dbReference type="EMBL" id="SAM08141.1"/>
    </source>
</evidence>
<feature type="compositionally biased region" description="Polar residues" evidence="6">
    <location>
        <begin position="1262"/>
        <end position="1271"/>
    </location>
</feature>
<dbReference type="PROSITE" id="PS51180">
    <property type="entry name" value="BRO1"/>
    <property type="match status" value="1"/>
</dbReference>
<evidence type="ECO:0000256" key="5">
    <source>
        <dbReference type="ARBA" id="ARBA00041284"/>
    </source>
</evidence>
<reference evidence="8" key="1">
    <citation type="submission" date="2016-04" db="EMBL/GenBank/DDBJ databases">
        <authorList>
            <person name="Evans L.H."/>
            <person name="Alamgir A."/>
            <person name="Owens N."/>
            <person name="Weber N.D."/>
            <person name="Virtaneva K."/>
            <person name="Barbian K."/>
            <person name="Babar A."/>
            <person name="Rosenke K."/>
        </authorList>
    </citation>
    <scope>NUCLEOTIDE SEQUENCE [LARGE SCALE GENOMIC DNA]</scope>
    <source>
        <strain evidence="8">CBS 101.48</strain>
    </source>
</reference>
<comment type="subcellular location">
    <subcellularLocation>
        <location evidence="2">Cytoplasm</location>
    </subcellularLocation>
    <subcellularLocation>
        <location evidence="1">Endosome</location>
    </subcellularLocation>
</comment>
<evidence type="ECO:0000256" key="2">
    <source>
        <dbReference type="ARBA" id="ARBA00004496"/>
    </source>
</evidence>
<gene>
    <name evidence="8" type="primary">ABSGL_13803.1 scaffold 14339</name>
</gene>
<feature type="compositionally biased region" description="Low complexity" evidence="6">
    <location>
        <begin position="1165"/>
        <end position="1190"/>
    </location>
</feature>
<dbReference type="Pfam" id="PF13949">
    <property type="entry name" value="ALIX_LYPXL_bnd"/>
    <property type="match status" value="1"/>
</dbReference>
<dbReference type="AlphaFoldDB" id="A0A163MSA0"/>
<dbReference type="InterPro" id="IPR038499">
    <property type="entry name" value="BRO1_sf"/>
</dbReference>
<evidence type="ECO:0000256" key="6">
    <source>
        <dbReference type="SAM" id="MobiDB-lite"/>
    </source>
</evidence>
<dbReference type="PANTHER" id="PTHR23030">
    <property type="entry name" value="PCD6 INTERACTING PROTEIN-RELATED"/>
    <property type="match status" value="1"/>
</dbReference>
<keyword evidence="3" id="KW-0963">Cytoplasm</keyword>
<dbReference type="PANTHER" id="PTHR23030:SF30">
    <property type="entry name" value="TYROSINE-PROTEIN PHOSPHATASE NON-RECEPTOR TYPE 23"/>
    <property type="match status" value="1"/>
</dbReference>
<feature type="compositionally biased region" description="Low complexity" evidence="6">
    <location>
        <begin position="1204"/>
        <end position="1221"/>
    </location>
</feature>
<dbReference type="FunCoup" id="A0A163MSA0">
    <property type="interactions" value="499"/>
</dbReference>
<feature type="region of interest" description="Disordered" evidence="6">
    <location>
        <begin position="284"/>
        <end position="303"/>
    </location>
</feature>
<dbReference type="Pfam" id="PF03097">
    <property type="entry name" value="BRO1"/>
    <property type="match status" value="1"/>
</dbReference>
<dbReference type="InterPro" id="IPR025304">
    <property type="entry name" value="ALIX_V_dom"/>
</dbReference>
<evidence type="ECO:0000256" key="3">
    <source>
        <dbReference type="ARBA" id="ARBA00022490"/>
    </source>
</evidence>
<feature type="compositionally biased region" description="Low complexity" evidence="6">
    <location>
        <begin position="1007"/>
        <end position="1022"/>
    </location>
</feature>
<dbReference type="InterPro" id="IPR004328">
    <property type="entry name" value="BRO1_dom"/>
</dbReference>
<accession>A0A163MSA0</accession>
<protein>
    <recommendedName>
        <fullName evidence="5">BRO domain-containing protein 1</fullName>
    </recommendedName>
</protein>
<keyword evidence="9" id="KW-1185">Reference proteome</keyword>
<feature type="compositionally biased region" description="Pro residues" evidence="6">
    <location>
        <begin position="1138"/>
        <end position="1148"/>
    </location>
</feature>